<keyword evidence="10" id="KW-1185">Reference proteome</keyword>
<accession>A0ABT5F1T1</accession>
<evidence type="ECO:0000256" key="4">
    <source>
        <dbReference type="ARBA" id="ARBA00022840"/>
    </source>
</evidence>
<dbReference type="PANTHER" id="PTHR43289">
    <property type="entry name" value="MITOGEN-ACTIVATED PROTEIN KINASE KINASE KINASE 20-RELATED"/>
    <property type="match status" value="1"/>
</dbReference>
<sequence>MPESNAEILPSPGDVLADKYTVVRALGRGGMGVVLEAEHQRLGQRVALKLLLPEIRSMGEITARFEREARAVARLQGPHVARILDVDALSDGSPFMVMELLRGRELGDELDERTKIPFREAVGYILQACAAMAEAHRMGIVHRDLKPANLFLCETGAHRTVKVLDFGISKLTGDINASMTTTASAFGTPLYMSPEQVRSVKNVDARADIWSLGVVLYELLSGELPFTHESATGILAAILTEKPVPIGKRCPEIPRPLADAVMRALEKNPEDRFSDVREFAAAIAPYGPPREDPTLAAVALELKGVGKPRSRGKRRILLLAVAAVLVFGATGAIVVLPSSSTTNTPSPVVPVAEPATPANPSPSRSGVPQVSPMGTVLPPMQDTPPTAAPSATAAPPPLRKPSAEPKATAPAVKTAPPTTAPPATTVPDVKYL</sequence>
<gene>
    <name evidence="9" type="ORF">POL67_42400</name>
</gene>
<dbReference type="Gene3D" id="3.30.200.20">
    <property type="entry name" value="Phosphorylase Kinase, domain 1"/>
    <property type="match status" value="1"/>
</dbReference>
<dbReference type="PROSITE" id="PS50011">
    <property type="entry name" value="PROTEIN_KINASE_DOM"/>
    <property type="match status" value="1"/>
</dbReference>
<dbReference type="CDD" id="cd14014">
    <property type="entry name" value="STKc_PknB_like"/>
    <property type="match status" value="1"/>
</dbReference>
<evidence type="ECO:0000256" key="2">
    <source>
        <dbReference type="ARBA" id="ARBA00022741"/>
    </source>
</evidence>
<feature type="region of interest" description="Disordered" evidence="6">
    <location>
        <begin position="338"/>
        <end position="432"/>
    </location>
</feature>
<dbReference type="InterPro" id="IPR000719">
    <property type="entry name" value="Prot_kinase_dom"/>
</dbReference>
<keyword evidence="2 5" id="KW-0547">Nucleotide-binding</keyword>
<keyword evidence="4 5" id="KW-0067">ATP-binding</keyword>
<name>A0ABT5F1T1_9BACT</name>
<proteinExistence type="predicted"/>
<protein>
    <submittedName>
        <fullName evidence="9">Serine/threonine-protein kinase</fullName>
    </submittedName>
</protein>
<organism evidence="9 10">
    <name type="scientific">Polyangium mundeleinium</name>
    <dbReference type="NCBI Taxonomy" id="2995306"/>
    <lineage>
        <taxon>Bacteria</taxon>
        <taxon>Pseudomonadati</taxon>
        <taxon>Myxococcota</taxon>
        <taxon>Polyangia</taxon>
        <taxon>Polyangiales</taxon>
        <taxon>Polyangiaceae</taxon>
        <taxon>Polyangium</taxon>
    </lineage>
</organism>
<feature type="transmembrane region" description="Helical" evidence="7">
    <location>
        <begin position="316"/>
        <end position="336"/>
    </location>
</feature>
<dbReference type="InterPro" id="IPR008271">
    <property type="entry name" value="Ser/Thr_kinase_AS"/>
</dbReference>
<evidence type="ECO:0000256" key="6">
    <source>
        <dbReference type="SAM" id="MobiDB-lite"/>
    </source>
</evidence>
<dbReference type="Gene3D" id="1.10.510.10">
    <property type="entry name" value="Transferase(Phosphotransferase) domain 1"/>
    <property type="match status" value="1"/>
</dbReference>
<feature type="binding site" evidence="5">
    <location>
        <position position="49"/>
    </location>
    <ligand>
        <name>ATP</name>
        <dbReference type="ChEBI" id="CHEBI:30616"/>
    </ligand>
</feature>
<dbReference type="SUPFAM" id="SSF56112">
    <property type="entry name" value="Protein kinase-like (PK-like)"/>
    <property type="match status" value="1"/>
</dbReference>
<dbReference type="InterPro" id="IPR017441">
    <property type="entry name" value="Protein_kinase_ATP_BS"/>
</dbReference>
<dbReference type="InterPro" id="IPR011009">
    <property type="entry name" value="Kinase-like_dom_sf"/>
</dbReference>
<feature type="compositionally biased region" description="Low complexity" evidence="6">
    <location>
        <begin position="405"/>
        <end position="432"/>
    </location>
</feature>
<dbReference type="PANTHER" id="PTHR43289:SF6">
    <property type="entry name" value="SERINE_THREONINE-PROTEIN KINASE NEKL-3"/>
    <property type="match status" value="1"/>
</dbReference>
<keyword evidence="3 9" id="KW-0418">Kinase</keyword>
<evidence type="ECO:0000259" key="8">
    <source>
        <dbReference type="PROSITE" id="PS50011"/>
    </source>
</evidence>
<comment type="caution">
    <text evidence="9">The sequence shown here is derived from an EMBL/GenBank/DDBJ whole genome shotgun (WGS) entry which is preliminary data.</text>
</comment>
<dbReference type="Pfam" id="PF00069">
    <property type="entry name" value="Pkinase"/>
    <property type="match status" value="1"/>
</dbReference>
<feature type="domain" description="Protein kinase" evidence="8">
    <location>
        <begin position="20"/>
        <end position="295"/>
    </location>
</feature>
<dbReference type="RefSeq" id="WP_271926831.1">
    <property type="nucleotide sequence ID" value="NZ_JAQNDO010000001.1"/>
</dbReference>
<evidence type="ECO:0000313" key="10">
    <source>
        <dbReference type="Proteomes" id="UP001221411"/>
    </source>
</evidence>
<feature type="compositionally biased region" description="Low complexity" evidence="6">
    <location>
        <begin position="383"/>
        <end position="393"/>
    </location>
</feature>
<evidence type="ECO:0000256" key="1">
    <source>
        <dbReference type="ARBA" id="ARBA00022679"/>
    </source>
</evidence>
<feature type="compositionally biased region" description="Low complexity" evidence="6">
    <location>
        <begin position="338"/>
        <end position="358"/>
    </location>
</feature>
<evidence type="ECO:0000256" key="5">
    <source>
        <dbReference type="PROSITE-ProRule" id="PRU10141"/>
    </source>
</evidence>
<evidence type="ECO:0000256" key="7">
    <source>
        <dbReference type="SAM" id="Phobius"/>
    </source>
</evidence>
<keyword evidence="7" id="KW-0812">Transmembrane</keyword>
<keyword evidence="7" id="KW-0472">Membrane</keyword>
<dbReference type="SMART" id="SM00220">
    <property type="entry name" value="S_TKc"/>
    <property type="match status" value="1"/>
</dbReference>
<dbReference type="Proteomes" id="UP001221411">
    <property type="component" value="Unassembled WGS sequence"/>
</dbReference>
<keyword evidence="7" id="KW-1133">Transmembrane helix</keyword>
<evidence type="ECO:0000256" key="3">
    <source>
        <dbReference type="ARBA" id="ARBA00022777"/>
    </source>
</evidence>
<dbReference type="PROSITE" id="PS00108">
    <property type="entry name" value="PROTEIN_KINASE_ST"/>
    <property type="match status" value="1"/>
</dbReference>
<keyword evidence="1" id="KW-0808">Transferase</keyword>
<dbReference type="PROSITE" id="PS00107">
    <property type="entry name" value="PROTEIN_KINASE_ATP"/>
    <property type="match status" value="1"/>
</dbReference>
<dbReference type="GO" id="GO:0016301">
    <property type="term" value="F:kinase activity"/>
    <property type="evidence" value="ECO:0007669"/>
    <property type="project" value="UniProtKB-KW"/>
</dbReference>
<evidence type="ECO:0000313" key="9">
    <source>
        <dbReference type="EMBL" id="MDC0748055.1"/>
    </source>
</evidence>
<reference evidence="9 10" key="1">
    <citation type="submission" date="2022-11" db="EMBL/GenBank/DDBJ databases">
        <title>Minimal conservation of predation-associated metabolite biosynthetic gene clusters underscores biosynthetic potential of Myxococcota including descriptions for ten novel species: Archangium lansinium sp. nov., Myxococcus landrumus sp. nov., Nannocystis bai.</title>
        <authorList>
            <person name="Ahearne A."/>
            <person name="Stevens C."/>
            <person name="Dowd S."/>
        </authorList>
    </citation>
    <scope>NUCLEOTIDE SEQUENCE [LARGE SCALE GENOMIC DNA]</scope>
    <source>
        <strain evidence="9 10">RJM3</strain>
    </source>
</reference>
<dbReference type="EMBL" id="JAQNDO010000001">
    <property type="protein sequence ID" value="MDC0748055.1"/>
    <property type="molecule type" value="Genomic_DNA"/>
</dbReference>